<sequence length="132" mass="14171">MVKKDATIDGSCPSADSKAENRATVNSQQAKHDMVELSGSAATTPTMPTAHPSTTLRSALQGLAEGRVLQVRRCEQAVAHSLTQDSMASVVQYPTRPSCLCHPGFQWPVILRLTNKTDCLSLSHATEPLLSQ</sequence>
<comment type="caution">
    <text evidence="2">The sequence shown here is derived from an EMBL/GenBank/DDBJ whole genome shotgun (WGS) entry which is preliminary data.</text>
</comment>
<evidence type="ECO:0000256" key="1">
    <source>
        <dbReference type="SAM" id="MobiDB-lite"/>
    </source>
</evidence>
<evidence type="ECO:0000313" key="3">
    <source>
        <dbReference type="Proteomes" id="UP000324222"/>
    </source>
</evidence>
<organism evidence="2 3">
    <name type="scientific">Portunus trituberculatus</name>
    <name type="common">Swimming crab</name>
    <name type="synonym">Neptunus trituberculatus</name>
    <dbReference type="NCBI Taxonomy" id="210409"/>
    <lineage>
        <taxon>Eukaryota</taxon>
        <taxon>Metazoa</taxon>
        <taxon>Ecdysozoa</taxon>
        <taxon>Arthropoda</taxon>
        <taxon>Crustacea</taxon>
        <taxon>Multicrustacea</taxon>
        <taxon>Malacostraca</taxon>
        <taxon>Eumalacostraca</taxon>
        <taxon>Eucarida</taxon>
        <taxon>Decapoda</taxon>
        <taxon>Pleocyemata</taxon>
        <taxon>Brachyura</taxon>
        <taxon>Eubrachyura</taxon>
        <taxon>Portunoidea</taxon>
        <taxon>Portunidae</taxon>
        <taxon>Portuninae</taxon>
        <taxon>Portunus</taxon>
    </lineage>
</organism>
<evidence type="ECO:0000313" key="2">
    <source>
        <dbReference type="EMBL" id="MPC29331.1"/>
    </source>
</evidence>
<name>A0A5B7E5P7_PORTR</name>
<proteinExistence type="predicted"/>
<dbReference type="EMBL" id="VSRR010002052">
    <property type="protein sequence ID" value="MPC29331.1"/>
    <property type="molecule type" value="Genomic_DNA"/>
</dbReference>
<dbReference type="AlphaFoldDB" id="A0A5B7E5P7"/>
<keyword evidence="3" id="KW-1185">Reference proteome</keyword>
<gene>
    <name evidence="2" type="ORF">E2C01_022559</name>
</gene>
<reference evidence="2 3" key="1">
    <citation type="submission" date="2019-05" db="EMBL/GenBank/DDBJ databases">
        <title>Another draft genome of Portunus trituberculatus and its Hox gene families provides insights of decapod evolution.</title>
        <authorList>
            <person name="Jeong J.-H."/>
            <person name="Song I."/>
            <person name="Kim S."/>
            <person name="Choi T."/>
            <person name="Kim D."/>
            <person name="Ryu S."/>
            <person name="Kim W."/>
        </authorList>
    </citation>
    <scope>NUCLEOTIDE SEQUENCE [LARGE SCALE GENOMIC DNA]</scope>
    <source>
        <tissue evidence="2">Muscle</tissue>
    </source>
</reference>
<accession>A0A5B7E5P7</accession>
<feature type="region of interest" description="Disordered" evidence="1">
    <location>
        <begin position="1"/>
        <end position="53"/>
    </location>
</feature>
<dbReference type="Proteomes" id="UP000324222">
    <property type="component" value="Unassembled WGS sequence"/>
</dbReference>
<protein>
    <submittedName>
        <fullName evidence="2">Uncharacterized protein</fullName>
    </submittedName>
</protein>
<feature type="compositionally biased region" description="Low complexity" evidence="1">
    <location>
        <begin position="38"/>
        <end position="53"/>
    </location>
</feature>